<dbReference type="Proteomes" id="UP000758155">
    <property type="component" value="Unassembled WGS sequence"/>
</dbReference>
<protein>
    <recommendedName>
        <fullName evidence="2">DUF7607 domain-containing protein</fullName>
    </recommendedName>
</protein>
<evidence type="ECO:0000259" key="2">
    <source>
        <dbReference type="Pfam" id="PF24580"/>
    </source>
</evidence>
<evidence type="ECO:0000313" key="3">
    <source>
        <dbReference type="EMBL" id="KAF3035913.1"/>
    </source>
</evidence>
<dbReference type="InterPro" id="IPR056026">
    <property type="entry name" value="DUF7607"/>
</dbReference>
<gene>
    <name evidence="3" type="ORF">E8E12_003180</name>
</gene>
<dbReference type="AlphaFoldDB" id="A0A9P4WM78"/>
<evidence type="ECO:0000256" key="1">
    <source>
        <dbReference type="SAM" id="MobiDB-lite"/>
    </source>
</evidence>
<feature type="compositionally biased region" description="Acidic residues" evidence="1">
    <location>
        <begin position="81"/>
        <end position="100"/>
    </location>
</feature>
<dbReference type="EMBL" id="SWKV01000054">
    <property type="protein sequence ID" value="KAF3035913.1"/>
    <property type="molecule type" value="Genomic_DNA"/>
</dbReference>
<feature type="region of interest" description="Disordered" evidence="1">
    <location>
        <begin position="271"/>
        <end position="298"/>
    </location>
</feature>
<dbReference type="OrthoDB" id="3533395at2759"/>
<proteinExistence type="predicted"/>
<feature type="region of interest" description="Disordered" evidence="1">
    <location>
        <begin position="381"/>
        <end position="426"/>
    </location>
</feature>
<dbReference type="Pfam" id="PF24580">
    <property type="entry name" value="DUF7607"/>
    <property type="match status" value="1"/>
</dbReference>
<accession>A0A9P4WM78</accession>
<feature type="region of interest" description="Disordered" evidence="1">
    <location>
        <begin position="20"/>
        <end position="60"/>
    </location>
</feature>
<sequence length="426" mass="46252">MSVPTPTTRVQSFQLDRDCPAAKSPTAVIPDAEGRKRRRITPIESIPTPAVGQDAGSTQGLSLLSSAQPVNWDHLVKWETEDDSIAGDIEDEEYYSDGSDESPGAVEDTVEDGEEGDDMQSMSPAPIPSRLGSDLVTEIINGCIEKFAEAWKPGKDETRHKDEAGQTEVPVVYDPLQLWTDAENAGVREELAEKYEEEAKYYQQRLDILCEEIFKDPGHTEAGIRMVGICPVSTDDESSESGAHGFSNAEPFALERSGQAQRPQPLSQVIDLDTPSASDCSDDEDTPHSNIPTMPLSIEHRNDSGLVTESRSLPSDPTIVDTIEAISTVAEPTPKVVRPQPLLGDAPEHASIVSRSPDPAIFCDYLNTVLNTTFSLEALSKPTQPSQAEIIEISDDDEPPAPSVNRRKANIDRSGSAHKGEPIVLD</sequence>
<organism evidence="3 4">
    <name type="scientific">Didymella heteroderae</name>
    <dbReference type="NCBI Taxonomy" id="1769908"/>
    <lineage>
        <taxon>Eukaryota</taxon>
        <taxon>Fungi</taxon>
        <taxon>Dikarya</taxon>
        <taxon>Ascomycota</taxon>
        <taxon>Pezizomycotina</taxon>
        <taxon>Dothideomycetes</taxon>
        <taxon>Pleosporomycetidae</taxon>
        <taxon>Pleosporales</taxon>
        <taxon>Pleosporineae</taxon>
        <taxon>Didymellaceae</taxon>
        <taxon>Didymella</taxon>
    </lineage>
</organism>
<reference evidence="3" key="1">
    <citation type="submission" date="2019-04" db="EMBL/GenBank/DDBJ databases">
        <title>Sequencing of skin fungus with MAO and IRED activity.</title>
        <authorList>
            <person name="Marsaioli A.J."/>
            <person name="Bonatto J.M.C."/>
            <person name="Reis Junior O."/>
        </authorList>
    </citation>
    <scope>NUCLEOTIDE SEQUENCE</scope>
    <source>
        <strain evidence="3">28M1</strain>
    </source>
</reference>
<feature type="domain" description="DUF7607" evidence="2">
    <location>
        <begin position="135"/>
        <end position="225"/>
    </location>
</feature>
<feature type="compositionally biased region" description="Acidic residues" evidence="1">
    <location>
        <begin position="108"/>
        <end position="118"/>
    </location>
</feature>
<evidence type="ECO:0000313" key="4">
    <source>
        <dbReference type="Proteomes" id="UP000758155"/>
    </source>
</evidence>
<comment type="caution">
    <text evidence="3">The sequence shown here is derived from an EMBL/GenBank/DDBJ whole genome shotgun (WGS) entry which is preliminary data.</text>
</comment>
<keyword evidence="4" id="KW-1185">Reference proteome</keyword>
<name>A0A9P4WM78_9PLEO</name>
<feature type="region of interest" description="Disordered" evidence="1">
    <location>
        <begin position="81"/>
        <end position="130"/>
    </location>
</feature>